<proteinExistence type="predicted"/>
<name>A0A9P3UD14_KLEVA</name>
<dbReference type="InterPro" id="IPR007076">
    <property type="entry name" value="TfoX_N"/>
</dbReference>
<dbReference type="GO" id="GO:0030420">
    <property type="term" value="P:establishment of competence for transformation"/>
    <property type="evidence" value="ECO:0007669"/>
    <property type="project" value="InterPro"/>
</dbReference>
<accession>A0A9P3UD14</accession>
<sequence length="205" mass="23433">MINKGMIMRKLVCPRFPQFQACVSPLGQLHSRPLFGGYSLAIDDTVFAMVAEGDIYLRACEQSAAYRVEHRNPLLTLRRHGRIVPMKYYQIDDALWRDETQLFRLSLLSWQSAQREKNHRRASGRLKDLPNISFHMELQLIHAGIPDVRTLREIGAQQAWQRLRENNASLSLNVLLALEGAIVGVHAAALPTLRRQELLEWAGAR</sequence>
<evidence type="ECO:0000259" key="2">
    <source>
        <dbReference type="Pfam" id="PF04994"/>
    </source>
</evidence>
<evidence type="ECO:0000313" key="4">
    <source>
        <dbReference type="Proteomes" id="UP001060507"/>
    </source>
</evidence>
<feature type="domain" description="TfoX C-terminal" evidence="2">
    <location>
        <begin position="124"/>
        <end position="201"/>
    </location>
</feature>
<dbReference type="Proteomes" id="UP001060507">
    <property type="component" value="Unassembled WGS sequence"/>
</dbReference>
<dbReference type="Gene3D" id="1.10.150.20">
    <property type="entry name" value="5' to 3' exonuclease, C-terminal subdomain"/>
    <property type="match status" value="1"/>
</dbReference>
<dbReference type="AlphaFoldDB" id="A0A9P3UD14"/>
<dbReference type="SUPFAM" id="SSF159894">
    <property type="entry name" value="YgaC/TfoX-N like"/>
    <property type="match status" value="1"/>
</dbReference>
<comment type="caution">
    <text evidence="3">The sequence shown here is derived from an EMBL/GenBank/DDBJ whole genome shotgun (WGS) entry which is preliminary data.</text>
</comment>
<dbReference type="PANTHER" id="PTHR36121">
    <property type="entry name" value="PROTEIN SXY"/>
    <property type="match status" value="1"/>
</dbReference>
<dbReference type="InterPro" id="IPR047525">
    <property type="entry name" value="TfoX-like"/>
</dbReference>
<evidence type="ECO:0000259" key="1">
    <source>
        <dbReference type="Pfam" id="PF04993"/>
    </source>
</evidence>
<dbReference type="PIRSF" id="PIRSF028788">
    <property type="entry name" value="TfoX_Sxy"/>
    <property type="match status" value="1"/>
</dbReference>
<dbReference type="EMBL" id="BQTA01000001">
    <property type="protein sequence ID" value="GKJ86171.1"/>
    <property type="molecule type" value="Genomic_DNA"/>
</dbReference>
<organism evidence="3 4">
    <name type="scientific">Klebsiella variicola</name>
    <dbReference type="NCBI Taxonomy" id="244366"/>
    <lineage>
        <taxon>Bacteria</taxon>
        <taxon>Pseudomonadati</taxon>
        <taxon>Pseudomonadota</taxon>
        <taxon>Gammaproteobacteria</taxon>
        <taxon>Enterobacterales</taxon>
        <taxon>Enterobacteriaceae</taxon>
        <taxon>Klebsiella/Raoultella group</taxon>
        <taxon>Klebsiella</taxon>
        <taxon>Klebsiella pneumoniae complex</taxon>
    </lineage>
</organism>
<protein>
    <submittedName>
        <fullName evidence="3">Competence protein</fullName>
    </submittedName>
</protein>
<gene>
    <name evidence="3" type="ORF">NUKP37_04950</name>
</gene>
<feature type="domain" description="TfoX N-terminal" evidence="1">
    <location>
        <begin position="23"/>
        <end position="112"/>
    </location>
</feature>
<dbReference type="PANTHER" id="PTHR36121:SF1">
    <property type="entry name" value="PROTEIN SXY"/>
    <property type="match status" value="1"/>
</dbReference>
<dbReference type="Pfam" id="PF04993">
    <property type="entry name" value="TfoX_N"/>
    <property type="match status" value="1"/>
</dbReference>
<evidence type="ECO:0000313" key="3">
    <source>
        <dbReference type="EMBL" id="GKJ86171.1"/>
    </source>
</evidence>
<dbReference type="InterPro" id="IPR026256">
    <property type="entry name" value="TfoX-like_gammaprotbact"/>
</dbReference>
<dbReference type="Gene3D" id="3.30.1460.30">
    <property type="entry name" value="YgaC/TfoX-N like chaperone"/>
    <property type="match status" value="1"/>
</dbReference>
<dbReference type="InterPro" id="IPR007077">
    <property type="entry name" value="TfoX_C"/>
</dbReference>
<reference evidence="3" key="1">
    <citation type="journal article" date="2022" name="J. Appl. Microbiol.">
        <title>PCR-based ORF typing of Klebsiella pneumoniae for rapid identification of global clones and transmission events.</title>
        <authorList>
            <person name="Nonogaki R."/>
            <person name="Iijima A."/>
            <person name="Kawamura K."/>
            <person name="Kayama S."/>
            <person name="Sugai M."/>
            <person name="Yagi T."/>
            <person name="Arakawa Y."/>
            <person name="Doi Y."/>
            <person name="Suzuki M."/>
        </authorList>
    </citation>
    <scope>NUCLEOTIDE SEQUENCE</scope>
    <source>
        <strain evidence="3">NUKP-37</strain>
    </source>
</reference>
<dbReference type="Pfam" id="PF04994">
    <property type="entry name" value="TfoX_C"/>
    <property type="match status" value="1"/>
</dbReference>